<feature type="transmembrane region" description="Helical" evidence="11">
    <location>
        <begin position="81"/>
        <end position="98"/>
    </location>
</feature>
<proteinExistence type="predicted"/>
<dbReference type="GO" id="GO:0022857">
    <property type="term" value="F:transmembrane transporter activity"/>
    <property type="evidence" value="ECO:0007669"/>
    <property type="project" value="InterPro"/>
</dbReference>
<reference evidence="13" key="1">
    <citation type="submission" date="2016-10" db="EMBL/GenBank/DDBJ databases">
        <authorList>
            <person name="Varghese N."/>
            <person name="Submissions S."/>
        </authorList>
    </citation>
    <scope>NUCLEOTIDE SEQUENCE [LARGE SCALE GENOMIC DNA]</scope>
    <source>
        <strain evidence="13">CGMCC 1.11101</strain>
    </source>
</reference>
<dbReference type="AlphaFoldDB" id="A0A1I4YAF7"/>
<keyword evidence="7 11" id="KW-1133">Transmembrane helix</keyword>
<feature type="transmembrane region" description="Helical" evidence="11">
    <location>
        <begin position="171"/>
        <end position="193"/>
    </location>
</feature>
<comment type="subcellular location">
    <subcellularLocation>
        <location evidence="1">Cell membrane</location>
        <topology evidence="1">Multi-pass membrane protein</topology>
    </subcellularLocation>
</comment>
<keyword evidence="3" id="KW-0813">Transport</keyword>
<evidence type="ECO:0000256" key="2">
    <source>
        <dbReference type="ARBA" id="ARBA00011262"/>
    </source>
</evidence>
<dbReference type="RefSeq" id="WP_090707834.1">
    <property type="nucleotide sequence ID" value="NZ_FOVM01000001.1"/>
</dbReference>
<feature type="transmembrane region" description="Helical" evidence="11">
    <location>
        <begin position="227"/>
        <end position="247"/>
    </location>
</feature>
<feature type="transmembrane region" description="Helical" evidence="11">
    <location>
        <begin position="307"/>
        <end position="327"/>
    </location>
</feature>
<gene>
    <name evidence="12" type="ORF">SAMN05216219_0059</name>
</gene>
<protein>
    <recommendedName>
        <fullName evidence="10">Autoinducer 2 import system permease protein LsrC</fullName>
    </recommendedName>
</protein>
<evidence type="ECO:0000256" key="6">
    <source>
        <dbReference type="ARBA" id="ARBA00022692"/>
    </source>
</evidence>
<evidence type="ECO:0000256" key="1">
    <source>
        <dbReference type="ARBA" id="ARBA00004651"/>
    </source>
</evidence>
<dbReference type="PANTHER" id="PTHR32196">
    <property type="entry name" value="ABC TRANSPORTER PERMEASE PROTEIN YPHD-RELATED-RELATED"/>
    <property type="match status" value="1"/>
</dbReference>
<evidence type="ECO:0000256" key="9">
    <source>
        <dbReference type="ARBA" id="ARBA00025439"/>
    </source>
</evidence>
<feature type="transmembrane region" description="Helical" evidence="11">
    <location>
        <begin position="21"/>
        <end position="41"/>
    </location>
</feature>
<dbReference type="EMBL" id="FOVM01000001">
    <property type="protein sequence ID" value="SFN34783.1"/>
    <property type="molecule type" value="Genomic_DNA"/>
</dbReference>
<keyword evidence="5" id="KW-0997">Cell inner membrane</keyword>
<keyword evidence="4" id="KW-1003">Cell membrane</keyword>
<feature type="transmembrane region" description="Helical" evidence="11">
    <location>
        <begin position="205"/>
        <end position="221"/>
    </location>
</feature>
<evidence type="ECO:0000256" key="8">
    <source>
        <dbReference type="ARBA" id="ARBA00023136"/>
    </source>
</evidence>
<keyword evidence="8 11" id="KW-0472">Membrane</keyword>
<comment type="function">
    <text evidence="9">Part of the ABC transporter complex LsrABCD involved in autoinducer 2 (AI-2) import. Probably responsible for the translocation of the substrate across the membrane.</text>
</comment>
<sequence>MSAIQTRPSQLTAGQRFAAVLASRESAVVIVLALLILVATLQNPSFLFGPDGVRDLLLTPSILVPLAVAQAVVLITRNIDLSVASILGLGAWLSASTLANNPGLPLWLVAVGAVVLGAVLGSVNGVLIAVLGAPALVVTLGTLYIYRGLNVLWADGKVVSAVNMPKEFLEFGVGSLLGIPNLMIIALVIVVAVTWYMRSRPSARELYAIGSAPFAATLLGLPSKRRVFMALVASGAIAGLAGFMYAARYGAVDSQAGSGLELSAVAAAVLGGVAIFGGSGTVWGAAIGAVLLVTINRALPILGVPDFWQRAVVGLLILGAIVLDRLLALRHARKLSEIREKEND</sequence>
<evidence type="ECO:0000256" key="11">
    <source>
        <dbReference type="SAM" id="Phobius"/>
    </source>
</evidence>
<comment type="subunit">
    <text evidence="2">The complex is composed of two ATP-binding proteins (LsrA), two transmembrane proteins (LsrC and LsrD) and a solute-binding protein (LsrB).</text>
</comment>
<evidence type="ECO:0000313" key="13">
    <source>
        <dbReference type="Proteomes" id="UP000198867"/>
    </source>
</evidence>
<evidence type="ECO:0000256" key="5">
    <source>
        <dbReference type="ARBA" id="ARBA00022519"/>
    </source>
</evidence>
<evidence type="ECO:0000256" key="10">
    <source>
        <dbReference type="ARBA" id="ARBA00039382"/>
    </source>
</evidence>
<feature type="transmembrane region" description="Helical" evidence="11">
    <location>
        <begin position="268"/>
        <end position="295"/>
    </location>
</feature>
<dbReference type="InterPro" id="IPR001851">
    <property type="entry name" value="ABC_transp_permease"/>
</dbReference>
<dbReference type="Proteomes" id="UP000198867">
    <property type="component" value="Unassembled WGS sequence"/>
</dbReference>
<evidence type="ECO:0000256" key="3">
    <source>
        <dbReference type="ARBA" id="ARBA00022448"/>
    </source>
</evidence>
<organism evidence="12 13">
    <name type="scientific">Mycetocola miduiensis</name>
    <dbReference type="NCBI Taxonomy" id="995034"/>
    <lineage>
        <taxon>Bacteria</taxon>
        <taxon>Bacillati</taxon>
        <taxon>Actinomycetota</taxon>
        <taxon>Actinomycetes</taxon>
        <taxon>Micrococcales</taxon>
        <taxon>Microbacteriaceae</taxon>
        <taxon>Mycetocola</taxon>
    </lineage>
</organism>
<dbReference type="OrthoDB" id="3185552at2"/>
<evidence type="ECO:0000256" key="7">
    <source>
        <dbReference type="ARBA" id="ARBA00022989"/>
    </source>
</evidence>
<dbReference type="Pfam" id="PF02653">
    <property type="entry name" value="BPD_transp_2"/>
    <property type="match status" value="1"/>
</dbReference>
<evidence type="ECO:0000313" key="12">
    <source>
        <dbReference type="EMBL" id="SFN34783.1"/>
    </source>
</evidence>
<evidence type="ECO:0000256" key="4">
    <source>
        <dbReference type="ARBA" id="ARBA00022475"/>
    </source>
</evidence>
<dbReference type="GO" id="GO:0005886">
    <property type="term" value="C:plasma membrane"/>
    <property type="evidence" value="ECO:0007669"/>
    <property type="project" value="UniProtKB-SubCell"/>
</dbReference>
<feature type="transmembrane region" description="Helical" evidence="11">
    <location>
        <begin position="56"/>
        <end position="74"/>
    </location>
</feature>
<keyword evidence="13" id="KW-1185">Reference proteome</keyword>
<dbReference type="PANTHER" id="PTHR32196:SF29">
    <property type="entry name" value="AUTOINDUCER 2 IMPORT SYSTEM PERMEASE PROTEIN LSRC"/>
    <property type="match status" value="1"/>
</dbReference>
<dbReference type="CDD" id="cd06579">
    <property type="entry name" value="TM_PBP1_transp_AraH_like"/>
    <property type="match status" value="1"/>
</dbReference>
<accession>A0A1I4YAF7</accession>
<keyword evidence="6 11" id="KW-0812">Transmembrane</keyword>
<feature type="transmembrane region" description="Helical" evidence="11">
    <location>
        <begin position="126"/>
        <end position="146"/>
    </location>
</feature>
<feature type="transmembrane region" description="Helical" evidence="11">
    <location>
        <begin position="104"/>
        <end position="121"/>
    </location>
</feature>
<dbReference type="STRING" id="995034.SAMN05216219_0059"/>
<name>A0A1I4YAF7_9MICO</name>